<name>A0A3B5MUD3_9TELE</name>
<keyword evidence="3" id="KW-1185">Reference proteome</keyword>
<reference evidence="2" key="2">
    <citation type="submission" date="2025-09" db="UniProtKB">
        <authorList>
            <consortium name="Ensembl"/>
        </authorList>
    </citation>
    <scope>IDENTIFICATION</scope>
</reference>
<dbReference type="AlphaFoldDB" id="A0A3B5MUD3"/>
<dbReference type="STRING" id="32473.ENSXCOP00000023084"/>
<organism evidence="2 3">
    <name type="scientific">Xiphophorus couchianus</name>
    <name type="common">Monterrey platyfish</name>
    <dbReference type="NCBI Taxonomy" id="32473"/>
    <lineage>
        <taxon>Eukaryota</taxon>
        <taxon>Metazoa</taxon>
        <taxon>Chordata</taxon>
        <taxon>Craniata</taxon>
        <taxon>Vertebrata</taxon>
        <taxon>Euteleostomi</taxon>
        <taxon>Actinopterygii</taxon>
        <taxon>Neopterygii</taxon>
        <taxon>Teleostei</taxon>
        <taxon>Neoteleostei</taxon>
        <taxon>Acanthomorphata</taxon>
        <taxon>Ovalentaria</taxon>
        <taxon>Atherinomorphae</taxon>
        <taxon>Cyprinodontiformes</taxon>
        <taxon>Poeciliidae</taxon>
        <taxon>Poeciliinae</taxon>
        <taxon>Xiphophorus</taxon>
    </lineage>
</organism>
<reference evidence="2" key="1">
    <citation type="submission" date="2025-08" db="UniProtKB">
        <authorList>
            <consortium name="Ensembl"/>
        </authorList>
    </citation>
    <scope>IDENTIFICATION</scope>
</reference>
<accession>A0A3B5MUD3</accession>
<dbReference type="GeneTree" id="ENSGT00940000176293"/>
<dbReference type="Pfam" id="PF26582">
    <property type="entry name" value="ASCC3_N"/>
    <property type="match status" value="1"/>
</dbReference>
<dbReference type="InterPro" id="IPR058856">
    <property type="entry name" value="ASCC3_N"/>
</dbReference>
<protein>
    <recommendedName>
        <fullName evidence="1">ASCC3-like N-terminal domain-containing protein</fullName>
    </recommendedName>
</protein>
<sequence length="344" mass="38928">QAKRVKRQELFAREGLTWQKIVHFCSEHQDKAKRQAASQELKSLIQAAKQIVGTEHGQEAIECAAVFLFETFQNKDHVGTEETCAIKQMFGPFPSSAVEASCACVARLVAPLDDSKVEDFIKTQRSRYHHQRGSAFGCNVNFSYDFYTLDPLEDLQGSDLGDERVDVDFVNFLNNQQSGYKSASEDDVPHSLTTLSSGDGSILRREVEKYLEGGNMISSNPEELCTSLFEMLTSHRSDDELQNELFELLGPEGLEMISTLLQSRTAIVDSFLSIPNEKTGYLPGETTCSSQRKRRLGEMTKPAYGCQVIIQSEKEKQMMKIYRREEKKEKKRTKEVHYDLLGPL</sequence>
<feature type="domain" description="ASCC3-like N-terminal" evidence="1">
    <location>
        <begin position="24"/>
        <end position="126"/>
    </location>
</feature>
<evidence type="ECO:0000259" key="1">
    <source>
        <dbReference type="Pfam" id="PF26582"/>
    </source>
</evidence>
<dbReference type="Ensembl" id="ENSXCOT00000023360.1">
    <property type="protein sequence ID" value="ENSXCOP00000023084.1"/>
    <property type="gene ID" value="ENSXCOG00000017249.1"/>
</dbReference>
<proteinExistence type="predicted"/>
<evidence type="ECO:0000313" key="3">
    <source>
        <dbReference type="Proteomes" id="UP000261380"/>
    </source>
</evidence>
<dbReference type="Proteomes" id="UP000261380">
    <property type="component" value="Unplaced"/>
</dbReference>
<evidence type="ECO:0000313" key="2">
    <source>
        <dbReference type="Ensembl" id="ENSXCOP00000023084.1"/>
    </source>
</evidence>